<evidence type="ECO:0000313" key="2">
    <source>
        <dbReference type="Proteomes" id="UP001432027"/>
    </source>
</evidence>
<comment type="caution">
    <text evidence="1">The sequence shown here is derived from an EMBL/GenBank/DDBJ whole genome shotgun (WGS) entry which is preliminary data.</text>
</comment>
<dbReference type="AlphaFoldDB" id="A0AAV5TJL4"/>
<name>A0AAV5TJL4_9BILA</name>
<evidence type="ECO:0008006" key="3">
    <source>
        <dbReference type="Google" id="ProtNLM"/>
    </source>
</evidence>
<keyword evidence="2" id="KW-1185">Reference proteome</keyword>
<sequence>FLGMKITTRTVAIARAAPKTRKARSGTISFKKARCGAIMDPILEKVRAKPTANDTHLVGNSSDATIS</sequence>
<feature type="non-terminal residue" evidence="1">
    <location>
        <position position="1"/>
    </location>
</feature>
<reference evidence="1" key="1">
    <citation type="submission" date="2023-10" db="EMBL/GenBank/DDBJ databases">
        <title>Genome assembly of Pristionchus species.</title>
        <authorList>
            <person name="Yoshida K."/>
            <person name="Sommer R.J."/>
        </authorList>
    </citation>
    <scope>NUCLEOTIDE SEQUENCE</scope>
    <source>
        <strain evidence="1">RS0144</strain>
    </source>
</reference>
<accession>A0AAV5TJL4</accession>
<protein>
    <recommendedName>
        <fullName evidence="3">Ribosomal protein</fullName>
    </recommendedName>
</protein>
<proteinExistence type="predicted"/>
<dbReference type="EMBL" id="BTSX01000004">
    <property type="protein sequence ID" value="GMS94602.1"/>
    <property type="molecule type" value="Genomic_DNA"/>
</dbReference>
<feature type="non-terminal residue" evidence="1">
    <location>
        <position position="67"/>
    </location>
</feature>
<dbReference type="Proteomes" id="UP001432027">
    <property type="component" value="Unassembled WGS sequence"/>
</dbReference>
<organism evidence="1 2">
    <name type="scientific">Pristionchus entomophagus</name>
    <dbReference type="NCBI Taxonomy" id="358040"/>
    <lineage>
        <taxon>Eukaryota</taxon>
        <taxon>Metazoa</taxon>
        <taxon>Ecdysozoa</taxon>
        <taxon>Nematoda</taxon>
        <taxon>Chromadorea</taxon>
        <taxon>Rhabditida</taxon>
        <taxon>Rhabditina</taxon>
        <taxon>Diplogasteromorpha</taxon>
        <taxon>Diplogasteroidea</taxon>
        <taxon>Neodiplogasteridae</taxon>
        <taxon>Pristionchus</taxon>
    </lineage>
</organism>
<gene>
    <name evidence="1" type="ORF">PENTCL1PPCAC_16777</name>
</gene>
<evidence type="ECO:0000313" key="1">
    <source>
        <dbReference type="EMBL" id="GMS94602.1"/>
    </source>
</evidence>